<dbReference type="Pfam" id="PF01547">
    <property type="entry name" value="SBP_bac_1"/>
    <property type="match status" value="1"/>
</dbReference>
<organism evidence="7 8">
    <name type="scientific">Streptomyces sodiiphilus</name>
    <dbReference type="NCBI Taxonomy" id="226217"/>
    <lineage>
        <taxon>Bacteria</taxon>
        <taxon>Bacillati</taxon>
        <taxon>Actinomycetota</taxon>
        <taxon>Actinomycetes</taxon>
        <taxon>Kitasatosporales</taxon>
        <taxon>Streptomycetaceae</taxon>
        <taxon>Streptomyces</taxon>
    </lineage>
</organism>
<dbReference type="InterPro" id="IPR022386">
    <property type="entry name" value="Chitin_NgcE"/>
</dbReference>
<dbReference type="PANTHER" id="PTHR43649:SF31">
    <property type="entry name" value="SN-GLYCEROL-3-PHOSPHATE-BINDING PERIPLASMIC PROTEIN UGPB"/>
    <property type="match status" value="1"/>
</dbReference>
<dbReference type="InterPro" id="IPR006059">
    <property type="entry name" value="SBP"/>
</dbReference>
<gene>
    <name evidence="7" type="primary">ngcE</name>
    <name evidence="7" type="ORF">GCM10009716_21470</name>
</gene>
<accession>A0ABN2P359</accession>
<dbReference type="Proteomes" id="UP001501303">
    <property type="component" value="Unassembled WGS sequence"/>
</dbReference>
<feature type="region of interest" description="Disordered" evidence="5">
    <location>
        <begin position="35"/>
        <end position="56"/>
    </location>
</feature>
<evidence type="ECO:0000256" key="6">
    <source>
        <dbReference type="SAM" id="SignalP"/>
    </source>
</evidence>
<keyword evidence="3" id="KW-0813">Transport</keyword>
<evidence type="ECO:0000313" key="8">
    <source>
        <dbReference type="Proteomes" id="UP001501303"/>
    </source>
</evidence>
<dbReference type="RefSeq" id="WP_344260850.1">
    <property type="nucleotide sequence ID" value="NZ_BAAAMJ010000018.1"/>
</dbReference>
<dbReference type="NCBIfam" id="TIGR03851">
    <property type="entry name" value="chitin_NgcE"/>
    <property type="match status" value="1"/>
</dbReference>
<feature type="chain" id="PRO_5047515953" evidence="6">
    <location>
        <begin position="35"/>
        <end position="474"/>
    </location>
</feature>
<evidence type="ECO:0000256" key="4">
    <source>
        <dbReference type="ARBA" id="ARBA00022729"/>
    </source>
</evidence>
<dbReference type="InterPro" id="IPR006311">
    <property type="entry name" value="TAT_signal"/>
</dbReference>
<evidence type="ECO:0000256" key="2">
    <source>
        <dbReference type="ARBA" id="ARBA00008520"/>
    </source>
</evidence>
<feature type="signal peptide" evidence="6">
    <location>
        <begin position="1"/>
        <end position="34"/>
    </location>
</feature>
<keyword evidence="4 6" id="KW-0732">Signal</keyword>
<comment type="caution">
    <text evidence="7">The sequence shown here is derived from an EMBL/GenBank/DDBJ whole genome shotgun (WGS) entry which is preliminary data.</text>
</comment>
<dbReference type="PROSITE" id="PS51318">
    <property type="entry name" value="TAT"/>
    <property type="match status" value="1"/>
</dbReference>
<proteinExistence type="inferred from homology"/>
<sequence>MTSSSHVNRRALLKRSAAAGVLAVPAMGALSACASGGSDGDGGGAAEVEATDDNPLGVDAEARLEVVIFDGGFGDQYALDAGEIYMADYGEIDHSKTQEIRSRLQPRMVSGDPPDLINNSGAEQMDMPALISNDQVADLTPLLDAPSLDDPDVPVRDTLVPGTVEVGQYGGQEVYQLNYAYTIYGTWYSRTALERLGVEYPRTWDEMLSVCEKAKKEDIAGWTYAGQHPYYFTFTLLPFIAKIGGADVLKAIDNLEPNAWRHDAVKAAFEAYYELQAKGYILRGTPGLDHIESQTEWTKGRALFLPNGSWVENEAAETTPDDFEMAVAPPTSLDAGDAMPFETVYAAAGEPFIVPADAGNRAGGMEFLRIMLGRESARNFTQLVSSLSCVQGAAEGLDLPPGLSTASQVLEAAGENVVNPRFREWYPELFRERVGGEIAAMMSGDIDPDRAIANIQRHADDTAADDSIQKFQHP</sequence>
<evidence type="ECO:0000256" key="1">
    <source>
        <dbReference type="ARBA" id="ARBA00004196"/>
    </source>
</evidence>
<evidence type="ECO:0000256" key="3">
    <source>
        <dbReference type="ARBA" id="ARBA00022448"/>
    </source>
</evidence>
<evidence type="ECO:0000256" key="5">
    <source>
        <dbReference type="SAM" id="MobiDB-lite"/>
    </source>
</evidence>
<comment type="subcellular location">
    <subcellularLocation>
        <location evidence="1">Cell envelope</location>
    </subcellularLocation>
</comment>
<dbReference type="EMBL" id="BAAAMJ010000018">
    <property type="protein sequence ID" value="GAA1911228.1"/>
    <property type="molecule type" value="Genomic_DNA"/>
</dbReference>
<name>A0ABN2P359_9ACTN</name>
<reference evidence="7 8" key="1">
    <citation type="journal article" date="2019" name="Int. J. Syst. Evol. Microbiol.">
        <title>The Global Catalogue of Microorganisms (GCM) 10K type strain sequencing project: providing services to taxonomists for standard genome sequencing and annotation.</title>
        <authorList>
            <consortium name="The Broad Institute Genomics Platform"/>
            <consortium name="The Broad Institute Genome Sequencing Center for Infectious Disease"/>
            <person name="Wu L."/>
            <person name="Ma J."/>
        </authorList>
    </citation>
    <scope>NUCLEOTIDE SEQUENCE [LARGE SCALE GENOMIC DNA]</scope>
    <source>
        <strain evidence="7 8">JCM 13581</strain>
    </source>
</reference>
<dbReference type="PANTHER" id="PTHR43649">
    <property type="entry name" value="ARABINOSE-BINDING PROTEIN-RELATED"/>
    <property type="match status" value="1"/>
</dbReference>
<comment type="similarity">
    <text evidence="2">Belongs to the bacterial solute-binding protein 1 family.</text>
</comment>
<evidence type="ECO:0000313" key="7">
    <source>
        <dbReference type="EMBL" id="GAA1911228.1"/>
    </source>
</evidence>
<protein>
    <submittedName>
        <fullName evidence="7">N-acetylglucosamine/diacetylchitobiose ABC transporter substrate-binding protein</fullName>
    </submittedName>
</protein>
<dbReference type="SUPFAM" id="SSF53850">
    <property type="entry name" value="Periplasmic binding protein-like II"/>
    <property type="match status" value="1"/>
</dbReference>
<keyword evidence="8" id="KW-1185">Reference proteome</keyword>
<dbReference type="InterPro" id="IPR050490">
    <property type="entry name" value="Bact_solute-bd_prot1"/>
</dbReference>
<dbReference type="Gene3D" id="3.40.190.10">
    <property type="entry name" value="Periplasmic binding protein-like II"/>
    <property type="match status" value="1"/>
</dbReference>